<reference evidence="3" key="1">
    <citation type="submission" date="2021-08" db="EMBL/GenBank/DDBJ databases">
        <title>WGS assembly of Ceratopteris richardii.</title>
        <authorList>
            <person name="Marchant D.B."/>
            <person name="Chen G."/>
            <person name="Jenkins J."/>
            <person name="Shu S."/>
            <person name="Leebens-Mack J."/>
            <person name="Grimwood J."/>
            <person name="Schmutz J."/>
            <person name="Soltis P."/>
            <person name="Soltis D."/>
            <person name="Chen Z.-H."/>
        </authorList>
    </citation>
    <scope>NUCLEOTIDE SEQUENCE</scope>
    <source>
        <strain evidence="3">Whitten #5841</strain>
        <tissue evidence="3">Leaf</tissue>
    </source>
</reference>
<dbReference type="Gene3D" id="1.10.10.60">
    <property type="entry name" value="Homeodomain-like"/>
    <property type="match status" value="1"/>
</dbReference>
<feature type="region of interest" description="Disordered" evidence="1">
    <location>
        <begin position="115"/>
        <end position="134"/>
    </location>
</feature>
<dbReference type="Proteomes" id="UP000825935">
    <property type="component" value="Chromosome 3"/>
</dbReference>
<comment type="caution">
    <text evidence="3">The sequence shown here is derived from an EMBL/GenBank/DDBJ whole genome shotgun (WGS) entry which is preliminary data.</text>
</comment>
<evidence type="ECO:0000259" key="2">
    <source>
        <dbReference type="Pfam" id="PF13837"/>
    </source>
</evidence>
<gene>
    <name evidence="3" type="ORF">KP509_03G075100</name>
</gene>
<dbReference type="InterPro" id="IPR044823">
    <property type="entry name" value="ASIL1/2-like"/>
</dbReference>
<name>A0A8T2V161_CERRI</name>
<dbReference type="PANTHER" id="PTHR31307:SF63">
    <property type="entry name" value="MYB_SANT-LIKE DNA-BINDING DOMAIN-CONTAINING PROTEIN"/>
    <property type="match status" value="1"/>
</dbReference>
<evidence type="ECO:0000313" key="3">
    <source>
        <dbReference type="EMBL" id="KAH7442177.1"/>
    </source>
</evidence>
<feature type="compositionally biased region" description="Polar residues" evidence="1">
    <location>
        <begin position="122"/>
        <end position="131"/>
    </location>
</feature>
<organism evidence="3 4">
    <name type="scientific">Ceratopteris richardii</name>
    <name type="common">Triangle waterfern</name>
    <dbReference type="NCBI Taxonomy" id="49495"/>
    <lineage>
        <taxon>Eukaryota</taxon>
        <taxon>Viridiplantae</taxon>
        <taxon>Streptophyta</taxon>
        <taxon>Embryophyta</taxon>
        <taxon>Tracheophyta</taxon>
        <taxon>Polypodiopsida</taxon>
        <taxon>Polypodiidae</taxon>
        <taxon>Polypodiales</taxon>
        <taxon>Pteridineae</taxon>
        <taxon>Pteridaceae</taxon>
        <taxon>Parkerioideae</taxon>
        <taxon>Ceratopteris</taxon>
    </lineage>
</organism>
<dbReference type="EMBL" id="CM035408">
    <property type="protein sequence ID" value="KAH7442177.1"/>
    <property type="molecule type" value="Genomic_DNA"/>
</dbReference>
<evidence type="ECO:0000256" key="1">
    <source>
        <dbReference type="SAM" id="MobiDB-lite"/>
    </source>
</evidence>
<evidence type="ECO:0000313" key="4">
    <source>
        <dbReference type="Proteomes" id="UP000825935"/>
    </source>
</evidence>
<dbReference type="PANTHER" id="PTHR31307">
    <property type="entry name" value="TRIHELIX TRANSCRIPTION FACTOR ASIL2"/>
    <property type="match status" value="1"/>
</dbReference>
<dbReference type="InterPro" id="IPR044822">
    <property type="entry name" value="Myb_DNA-bind_4"/>
</dbReference>
<sequence length="236" mass="27825">MNDDRRGAKRSRVVWDDSHTFTLIKCFEDVYVHIKRGNLRLKDWEQVVNYLNKKCGLSFSCDQVRNRIDTLKKQHKRESMKQNSTRSTPSTWKLFDACESLWGSSPKCIEISGAFDSDGRQRSQGNAGNKDTSIEIDDTVREQASQRCSRKKIKQNKKSKSIVDGMSKMCDVMKEIESTRREFEESMFQKKIEDKERQRVWEEKIIMQWEAEATKRAEIQGKVYLELLKFMNNHHN</sequence>
<protein>
    <recommendedName>
        <fullName evidence="2">Myb/SANT-like DNA-binding domain-containing protein</fullName>
    </recommendedName>
</protein>
<dbReference type="Pfam" id="PF13837">
    <property type="entry name" value="Myb_DNA-bind_4"/>
    <property type="match status" value="1"/>
</dbReference>
<accession>A0A8T2V161</accession>
<keyword evidence="4" id="KW-1185">Reference proteome</keyword>
<proteinExistence type="predicted"/>
<feature type="domain" description="Myb/SANT-like DNA-binding" evidence="2">
    <location>
        <begin position="13"/>
        <end position="100"/>
    </location>
</feature>
<dbReference type="AlphaFoldDB" id="A0A8T2V161"/>